<feature type="compositionally biased region" description="Low complexity" evidence="1">
    <location>
        <begin position="11"/>
        <end position="20"/>
    </location>
</feature>
<dbReference type="InterPro" id="IPR006775">
    <property type="entry name" value="GH116_catalytic"/>
</dbReference>
<accession>M8BCV3</accession>
<dbReference type="GO" id="GO:0005975">
    <property type="term" value="P:carbohydrate metabolic process"/>
    <property type="evidence" value="ECO:0007669"/>
    <property type="project" value="InterPro"/>
</dbReference>
<dbReference type="PANTHER" id="PTHR12654:SF3">
    <property type="entry name" value="NON-LYSOSOMAL GLUCOSYLCERAMIDASE"/>
    <property type="match status" value="1"/>
</dbReference>
<dbReference type="AlphaFoldDB" id="M8BCV3"/>
<evidence type="ECO:0000259" key="3">
    <source>
        <dbReference type="Pfam" id="PF12215"/>
    </source>
</evidence>
<feature type="domain" description="Glycosyl-hydrolase family 116 N-terminal" evidence="3">
    <location>
        <begin position="234"/>
        <end position="558"/>
    </location>
</feature>
<dbReference type="Pfam" id="PF04685">
    <property type="entry name" value="DUF608"/>
    <property type="match status" value="1"/>
</dbReference>
<dbReference type="InterPro" id="IPR008928">
    <property type="entry name" value="6-hairpin_glycosidase_sf"/>
</dbReference>
<organism evidence="4">
    <name type="scientific">Aegilops tauschii</name>
    <name type="common">Tausch's goatgrass</name>
    <name type="synonym">Aegilops squarrosa</name>
    <dbReference type="NCBI Taxonomy" id="37682"/>
    <lineage>
        <taxon>Eukaryota</taxon>
        <taxon>Viridiplantae</taxon>
        <taxon>Streptophyta</taxon>
        <taxon>Embryophyta</taxon>
        <taxon>Tracheophyta</taxon>
        <taxon>Spermatophyta</taxon>
        <taxon>Magnoliopsida</taxon>
        <taxon>Liliopsida</taxon>
        <taxon>Poales</taxon>
        <taxon>Poaceae</taxon>
        <taxon>BOP clade</taxon>
        <taxon>Pooideae</taxon>
        <taxon>Triticodae</taxon>
        <taxon>Triticeae</taxon>
        <taxon>Triticinae</taxon>
        <taxon>Aegilops</taxon>
    </lineage>
</organism>
<name>M8BCV3_AEGTA</name>
<dbReference type="GO" id="GO:0008422">
    <property type="term" value="F:beta-glucosidase activity"/>
    <property type="evidence" value="ECO:0007669"/>
    <property type="project" value="TreeGrafter"/>
</dbReference>
<evidence type="ECO:0000313" key="4">
    <source>
        <dbReference type="EnsemblPlants" id="EMT11510"/>
    </source>
</evidence>
<feature type="domain" description="Glycosyl-hydrolase family 116 catalytic region" evidence="2">
    <location>
        <begin position="665"/>
        <end position="824"/>
    </location>
</feature>
<protein>
    <submittedName>
        <fullName evidence="4">Non-lysosomal glucosylceramidase</fullName>
    </submittedName>
</protein>
<reference evidence="4" key="1">
    <citation type="submission" date="2015-06" db="UniProtKB">
        <authorList>
            <consortium name="EnsemblPlants"/>
        </authorList>
    </citation>
    <scope>IDENTIFICATION</scope>
</reference>
<dbReference type="SUPFAM" id="SSF48208">
    <property type="entry name" value="Six-hairpin glycosidases"/>
    <property type="match status" value="1"/>
</dbReference>
<evidence type="ECO:0000259" key="2">
    <source>
        <dbReference type="Pfam" id="PF04685"/>
    </source>
</evidence>
<evidence type="ECO:0000256" key="1">
    <source>
        <dbReference type="SAM" id="MobiDB-lite"/>
    </source>
</evidence>
<dbReference type="EnsemblPlants" id="EMT11510">
    <property type="protein sequence ID" value="EMT11510"/>
    <property type="gene ID" value="F775_06038"/>
</dbReference>
<feature type="region of interest" description="Disordered" evidence="1">
    <location>
        <begin position="1"/>
        <end position="20"/>
    </location>
</feature>
<sequence>MAPDSATALRSSIQPHMSSISSRTMPPILVVIDAVETASHLLATSTPSLLLELRGVHHPHHLSSEHQNLPRRRLHGGYDAKDAVAAQSGLNFGLSSGRGSQVDRRGLDIASTEASPSGYAPRFPFVASSSSPSCRTSYIDSYLGWLLKELSVSGCGVQVQAHLHVDCAQPPAITWQRKFDDEGKKVAMLSMTTDILTVIPLIFKMLRLHVEGIAKNQVAVYDPLRKWMDNCYRGVPLGGLGSGSIGRSYRGYFQQFQLFPRIYEEKPILANQFSAFVSRSGRKSYSTVLSAPNAHLLKGIDNKAGIRSWDWKLKEKNCNYHGLFPRSWTVYDGEPDPEIKITCRQISPFIPHNYKESSFPVAVFTFTVQNSGSTPADVTLLFTWANSVGGKSELTGNHNNSRIKARDGVHGVLLRHRTAEGNPPVTFAIASQETGDVRVTCCPSFAMGPYSPGGREQFTAKDMWDEVKKHGSFGEAAGGAPTASSRLGSSIGAAVAATTKVPAGGTRVVSFALSWSCPEVKFPSGRTYHRRYTKFLGLDRDAAAEQLAHDALLEHMAWESKIDEWQRPILQDKRLPEWYPVVLFNELYYLNAGGTIWTDGLPPRKTSFASSKYGATTESFTLDGFRAGDLAVDGILSAMSTAEERLESSSAFGAALLGDGEENVGQFLYLEGMEYHMWNTYDVHFYSSFSLLSLFPEIELSLQRDFARAVLLHDPRPMRTLDGVDVPRKVLGAVPHDIGLVDPWFELNAYMIHDPSRWKDLNPKFVLQVYRDVAATGNLAFATAAWPAVYLAMAYMDQFDRDGDGMVENEGRPDQTYDLWLREGMPEAAFRTAKGAHDAGWGRDGFGYAFQTPEAWTSDVGGGYRSLHYMRPLSIWAMQWALSPPELHRDLRVVPGSVSAVASPAEVDLAREKFEKVAIMLRLPEEVQHKGYLRAIYQGFVSYSGRRGDNGSLNME</sequence>
<dbReference type="Pfam" id="PF12215">
    <property type="entry name" value="Glyco_hydr_116N"/>
    <property type="match status" value="1"/>
</dbReference>
<dbReference type="InterPro" id="IPR052566">
    <property type="entry name" value="Non-lysos_glucosylceramidase"/>
</dbReference>
<proteinExistence type="predicted"/>
<dbReference type="PANTHER" id="PTHR12654">
    <property type="entry name" value="BILE ACID BETA-GLUCOSIDASE-RELATED"/>
    <property type="match status" value="1"/>
</dbReference>
<dbReference type="InterPro" id="IPR024462">
    <property type="entry name" value="GH116_N"/>
</dbReference>